<evidence type="ECO:0008006" key="4">
    <source>
        <dbReference type="Google" id="ProtNLM"/>
    </source>
</evidence>
<dbReference type="VEuPathDB" id="FungiDB:ASPWEDRAFT_144002"/>
<accession>A0A1L9R4W9</accession>
<keyword evidence="3" id="KW-1185">Reference proteome</keyword>
<evidence type="ECO:0000313" key="3">
    <source>
        <dbReference type="Proteomes" id="UP000184383"/>
    </source>
</evidence>
<dbReference type="RefSeq" id="XP_040683625.1">
    <property type="nucleotide sequence ID" value="XM_040829456.1"/>
</dbReference>
<dbReference type="EMBL" id="KV878218">
    <property type="protein sequence ID" value="OJJ29948.1"/>
    <property type="molecule type" value="Genomic_DNA"/>
</dbReference>
<dbReference type="PANTHER" id="PTHR31252">
    <property type="entry name" value="DUF4419 DOMAIN-CONTAINING PROTEIN"/>
    <property type="match status" value="1"/>
</dbReference>
<dbReference type="Proteomes" id="UP000184383">
    <property type="component" value="Unassembled WGS sequence"/>
</dbReference>
<sequence length="373" mass="41734">MPVKTKIASHGANGWNQDGIGTPAEHLRRSCPDKSRATKKIIQSSLTTDDLSKTHISASQHGLVRSIYFAYSCHFNLTLRPEDVWLSILNQVAFYIKAHAKELRSRFVAHDGQMELVTIDNATMETADFGDIAMRMGRLIEENAIDADLRSWMMPDFSTTTECDRIVASILMMGSVQQYFKYKAVLRCGIPSVELLGDREDWKMLLKKLDKLETLGKEPAQFAKLLDPIVRMFIATFDNPTSDKVRHFWNKCAHRIPGGSGPSFLSGWVTAFCFWNEDGKCLYPHTFGWDEAGCLLDGVKYHKVNIDEIPVGYSSVPVKVDEFGVIHEAMMVAGMVGIRASSSGEVIQKSGKAALDSIQPVCGWWMCELKEGK</sequence>
<protein>
    <recommendedName>
        <fullName evidence="4">DUF4419 domain-containing protein</fullName>
    </recommendedName>
</protein>
<reference evidence="3" key="1">
    <citation type="journal article" date="2017" name="Genome Biol.">
        <title>Comparative genomics reveals high biological diversity and specific adaptations in the industrially and medically important fungal genus Aspergillus.</title>
        <authorList>
            <person name="de Vries R.P."/>
            <person name="Riley R."/>
            <person name="Wiebenga A."/>
            <person name="Aguilar-Osorio G."/>
            <person name="Amillis S."/>
            <person name="Uchima C.A."/>
            <person name="Anderluh G."/>
            <person name="Asadollahi M."/>
            <person name="Askin M."/>
            <person name="Barry K."/>
            <person name="Battaglia E."/>
            <person name="Bayram O."/>
            <person name="Benocci T."/>
            <person name="Braus-Stromeyer S.A."/>
            <person name="Caldana C."/>
            <person name="Canovas D."/>
            <person name="Cerqueira G.C."/>
            <person name="Chen F."/>
            <person name="Chen W."/>
            <person name="Choi C."/>
            <person name="Clum A."/>
            <person name="Dos Santos R.A."/>
            <person name="Damasio A.R."/>
            <person name="Diallinas G."/>
            <person name="Emri T."/>
            <person name="Fekete E."/>
            <person name="Flipphi M."/>
            <person name="Freyberg S."/>
            <person name="Gallo A."/>
            <person name="Gournas C."/>
            <person name="Habgood R."/>
            <person name="Hainaut M."/>
            <person name="Harispe M.L."/>
            <person name="Henrissat B."/>
            <person name="Hilden K.S."/>
            <person name="Hope R."/>
            <person name="Hossain A."/>
            <person name="Karabika E."/>
            <person name="Karaffa L."/>
            <person name="Karanyi Z."/>
            <person name="Krasevec N."/>
            <person name="Kuo A."/>
            <person name="Kusch H."/>
            <person name="LaButti K."/>
            <person name="Lagendijk E.L."/>
            <person name="Lapidus A."/>
            <person name="Levasseur A."/>
            <person name="Lindquist E."/>
            <person name="Lipzen A."/>
            <person name="Logrieco A.F."/>
            <person name="MacCabe A."/>
            <person name="Maekelae M.R."/>
            <person name="Malavazi I."/>
            <person name="Melin P."/>
            <person name="Meyer V."/>
            <person name="Mielnichuk N."/>
            <person name="Miskei M."/>
            <person name="Molnar A.P."/>
            <person name="Mule G."/>
            <person name="Ngan C.Y."/>
            <person name="Orejas M."/>
            <person name="Orosz E."/>
            <person name="Ouedraogo J.P."/>
            <person name="Overkamp K.M."/>
            <person name="Park H.-S."/>
            <person name="Perrone G."/>
            <person name="Piumi F."/>
            <person name="Punt P.J."/>
            <person name="Ram A.F."/>
            <person name="Ramon A."/>
            <person name="Rauscher S."/>
            <person name="Record E."/>
            <person name="Riano-Pachon D.M."/>
            <person name="Robert V."/>
            <person name="Roehrig J."/>
            <person name="Ruller R."/>
            <person name="Salamov A."/>
            <person name="Salih N.S."/>
            <person name="Samson R.A."/>
            <person name="Sandor E."/>
            <person name="Sanguinetti M."/>
            <person name="Schuetze T."/>
            <person name="Sepcic K."/>
            <person name="Shelest E."/>
            <person name="Sherlock G."/>
            <person name="Sophianopoulou V."/>
            <person name="Squina F.M."/>
            <person name="Sun H."/>
            <person name="Susca A."/>
            <person name="Todd R.B."/>
            <person name="Tsang A."/>
            <person name="Unkles S.E."/>
            <person name="van de Wiele N."/>
            <person name="van Rossen-Uffink D."/>
            <person name="Oliveira J.V."/>
            <person name="Vesth T.C."/>
            <person name="Visser J."/>
            <person name="Yu J.-H."/>
            <person name="Zhou M."/>
            <person name="Andersen M.R."/>
            <person name="Archer D.B."/>
            <person name="Baker S.E."/>
            <person name="Benoit I."/>
            <person name="Brakhage A.A."/>
            <person name="Braus G.H."/>
            <person name="Fischer R."/>
            <person name="Frisvad J.C."/>
            <person name="Goldman G.H."/>
            <person name="Houbraken J."/>
            <person name="Oakley B."/>
            <person name="Pocsi I."/>
            <person name="Scazzocchio C."/>
            <person name="Seiboth B."/>
            <person name="vanKuyk P.A."/>
            <person name="Wortman J."/>
            <person name="Dyer P.S."/>
            <person name="Grigoriev I.V."/>
        </authorList>
    </citation>
    <scope>NUCLEOTIDE SEQUENCE [LARGE SCALE GENOMIC DNA]</scope>
    <source>
        <strain evidence="3">DTO 134E9</strain>
    </source>
</reference>
<dbReference type="OrthoDB" id="9978173at2759"/>
<dbReference type="InterPro" id="IPR025533">
    <property type="entry name" value="DUF4419"/>
</dbReference>
<dbReference type="STRING" id="1073089.A0A1L9R4W9"/>
<feature type="region of interest" description="Disordered" evidence="1">
    <location>
        <begin position="1"/>
        <end position="33"/>
    </location>
</feature>
<dbReference type="GeneID" id="63745304"/>
<organism evidence="2 3">
    <name type="scientific">Aspergillus wentii DTO 134E9</name>
    <dbReference type="NCBI Taxonomy" id="1073089"/>
    <lineage>
        <taxon>Eukaryota</taxon>
        <taxon>Fungi</taxon>
        <taxon>Dikarya</taxon>
        <taxon>Ascomycota</taxon>
        <taxon>Pezizomycotina</taxon>
        <taxon>Eurotiomycetes</taxon>
        <taxon>Eurotiomycetidae</taxon>
        <taxon>Eurotiales</taxon>
        <taxon>Aspergillaceae</taxon>
        <taxon>Aspergillus</taxon>
        <taxon>Aspergillus subgen. Cremei</taxon>
    </lineage>
</organism>
<evidence type="ECO:0000256" key="1">
    <source>
        <dbReference type="SAM" id="MobiDB-lite"/>
    </source>
</evidence>
<gene>
    <name evidence="2" type="ORF">ASPWEDRAFT_144002</name>
</gene>
<dbReference type="Pfam" id="PF14388">
    <property type="entry name" value="DUF4419"/>
    <property type="match status" value="1"/>
</dbReference>
<name>A0A1L9R4W9_ASPWE</name>
<dbReference type="AlphaFoldDB" id="A0A1L9R4W9"/>
<evidence type="ECO:0000313" key="2">
    <source>
        <dbReference type="EMBL" id="OJJ29948.1"/>
    </source>
</evidence>
<proteinExistence type="predicted"/>
<dbReference type="PANTHER" id="PTHR31252:SF11">
    <property type="entry name" value="DUF4419 DOMAIN-CONTAINING PROTEIN"/>
    <property type="match status" value="1"/>
</dbReference>